<protein>
    <submittedName>
        <fullName evidence="5">Amino acid ABC transporter substrate-binding protein</fullName>
    </submittedName>
</protein>
<gene>
    <name evidence="5" type="ORF">DNK44_11755</name>
</gene>
<dbReference type="PANTHER" id="PTHR35936:SF19">
    <property type="entry name" value="AMINO-ACID-BINDING PROTEIN YXEM-RELATED"/>
    <property type="match status" value="1"/>
</dbReference>
<dbReference type="SMART" id="SM00062">
    <property type="entry name" value="PBPb"/>
    <property type="match status" value="1"/>
</dbReference>
<dbReference type="AlphaFoldDB" id="A0A4Q9R194"/>
<dbReference type="OrthoDB" id="368476at2"/>
<evidence type="ECO:0000259" key="4">
    <source>
        <dbReference type="SMART" id="SM00062"/>
    </source>
</evidence>
<reference evidence="5 6" key="1">
    <citation type="submission" date="2018-06" db="EMBL/GenBank/DDBJ databases">
        <title>Three novel Pseudomonas species isolated from symptomatic oak.</title>
        <authorList>
            <person name="Bueno-Gonzalez V."/>
            <person name="Brady C."/>
        </authorList>
    </citation>
    <scope>NUCLEOTIDE SEQUENCE [LARGE SCALE GENOMIC DNA]</scope>
    <source>
        <strain evidence="5 6">P6B</strain>
    </source>
</reference>
<evidence type="ECO:0000256" key="2">
    <source>
        <dbReference type="ARBA" id="ARBA00022729"/>
    </source>
</evidence>
<accession>A0A4Q9R194</accession>
<evidence type="ECO:0000313" key="6">
    <source>
        <dbReference type="Proteomes" id="UP000293172"/>
    </source>
</evidence>
<proteinExistence type="inferred from homology"/>
<dbReference type="RefSeq" id="WP_131198060.1">
    <property type="nucleotide sequence ID" value="NZ_QJUL01000014.1"/>
</dbReference>
<dbReference type="Proteomes" id="UP000293172">
    <property type="component" value="Unassembled WGS sequence"/>
</dbReference>
<feature type="domain" description="Solute-binding protein family 3/N-terminal" evidence="4">
    <location>
        <begin position="40"/>
        <end position="267"/>
    </location>
</feature>
<dbReference type="Pfam" id="PF00497">
    <property type="entry name" value="SBP_bac_3"/>
    <property type="match status" value="1"/>
</dbReference>
<comment type="similarity">
    <text evidence="1">Belongs to the bacterial solute-binding protein 3 family.</text>
</comment>
<dbReference type="EMBL" id="QJUL01000014">
    <property type="protein sequence ID" value="TBU92738.1"/>
    <property type="molecule type" value="Genomic_DNA"/>
</dbReference>
<evidence type="ECO:0000313" key="5">
    <source>
        <dbReference type="EMBL" id="TBU92738.1"/>
    </source>
</evidence>
<dbReference type="Gene3D" id="3.40.190.10">
    <property type="entry name" value="Periplasmic binding protein-like II"/>
    <property type="match status" value="2"/>
</dbReference>
<sequence>MRICKLHPRSILHTLALALTLSFTSLLQAGDLDAIQARGYLHVVTEDDFRPFEFVDNGKPSGFNHDMIAELRQYAPFEIRSSIIPWAGMMAALSAGRYDAAVTGTIVTTDRLKAFNFVAPTAAATHYFIRRADDESLASIADLDGKTVGVQAGSAQLARLPELQAMLERTGGKLGRVVEYPSYPEVYADLASGRLDYAINTIIGARAVVEEHPGRFALGLPVSGPGFHGWMIAKDRPEVLAFLTDFVNHLRDSGRLGELQTKWFGQDFPELPREAITSAEQFQSLTTVD</sequence>
<comment type="caution">
    <text evidence="5">The sequence shown here is derived from an EMBL/GenBank/DDBJ whole genome shotgun (WGS) entry which is preliminary data.</text>
</comment>
<dbReference type="SUPFAM" id="SSF53850">
    <property type="entry name" value="Periplasmic binding protein-like II"/>
    <property type="match status" value="1"/>
</dbReference>
<feature type="chain" id="PRO_5020873684" evidence="3">
    <location>
        <begin position="30"/>
        <end position="289"/>
    </location>
</feature>
<feature type="signal peptide" evidence="3">
    <location>
        <begin position="1"/>
        <end position="29"/>
    </location>
</feature>
<name>A0A4Q9R194_9GAMM</name>
<keyword evidence="2 3" id="KW-0732">Signal</keyword>
<evidence type="ECO:0000256" key="3">
    <source>
        <dbReference type="SAM" id="SignalP"/>
    </source>
</evidence>
<dbReference type="InterPro" id="IPR001638">
    <property type="entry name" value="Solute-binding_3/MltF_N"/>
</dbReference>
<evidence type="ECO:0000256" key="1">
    <source>
        <dbReference type="ARBA" id="ARBA00010333"/>
    </source>
</evidence>
<organism evidence="5 6">
    <name type="scientific">Phytopseudomonas dryadis</name>
    <dbReference type="NCBI Taxonomy" id="2487520"/>
    <lineage>
        <taxon>Bacteria</taxon>
        <taxon>Pseudomonadati</taxon>
        <taxon>Pseudomonadota</taxon>
        <taxon>Gammaproteobacteria</taxon>
        <taxon>Pseudomonadales</taxon>
        <taxon>Pseudomonadaceae</taxon>
        <taxon>Phytopseudomonas</taxon>
    </lineage>
</organism>
<dbReference type="PANTHER" id="PTHR35936">
    <property type="entry name" value="MEMBRANE-BOUND LYTIC MUREIN TRANSGLYCOSYLASE F"/>
    <property type="match status" value="1"/>
</dbReference>